<evidence type="ECO:0000313" key="1">
    <source>
        <dbReference type="EMBL" id="KAK4777963.1"/>
    </source>
</evidence>
<dbReference type="Proteomes" id="UP001345219">
    <property type="component" value="Chromosome 14"/>
</dbReference>
<sequence>MRISFRWLEAFVMRDYSYTAESYQPLENRTQLPQVGLHLHHFTANSPRPRLEVGTVGGLEE</sequence>
<dbReference type="EMBL" id="JAXIOK010000002">
    <property type="protein sequence ID" value="KAK4777963.1"/>
    <property type="molecule type" value="Genomic_DNA"/>
</dbReference>
<proteinExistence type="predicted"/>
<accession>A0AAN7QWR2</accession>
<dbReference type="AlphaFoldDB" id="A0AAN7QWR2"/>
<organism evidence="1 2">
    <name type="scientific">Trapa incisa</name>
    <dbReference type="NCBI Taxonomy" id="236973"/>
    <lineage>
        <taxon>Eukaryota</taxon>
        <taxon>Viridiplantae</taxon>
        <taxon>Streptophyta</taxon>
        <taxon>Embryophyta</taxon>
        <taxon>Tracheophyta</taxon>
        <taxon>Spermatophyta</taxon>
        <taxon>Magnoliopsida</taxon>
        <taxon>eudicotyledons</taxon>
        <taxon>Gunneridae</taxon>
        <taxon>Pentapetalae</taxon>
        <taxon>rosids</taxon>
        <taxon>malvids</taxon>
        <taxon>Myrtales</taxon>
        <taxon>Lythraceae</taxon>
        <taxon>Trapa</taxon>
    </lineage>
</organism>
<protein>
    <submittedName>
        <fullName evidence="1">Uncharacterized protein</fullName>
    </submittedName>
</protein>
<reference evidence="1 2" key="1">
    <citation type="journal article" date="2023" name="Hortic Res">
        <title>Pangenome of water caltrop reveals structural variations and asymmetric subgenome divergence after allopolyploidization.</title>
        <authorList>
            <person name="Zhang X."/>
            <person name="Chen Y."/>
            <person name="Wang L."/>
            <person name="Yuan Y."/>
            <person name="Fang M."/>
            <person name="Shi L."/>
            <person name="Lu R."/>
            <person name="Comes H.P."/>
            <person name="Ma Y."/>
            <person name="Chen Y."/>
            <person name="Huang G."/>
            <person name="Zhou Y."/>
            <person name="Zheng Z."/>
            <person name="Qiu Y."/>
        </authorList>
    </citation>
    <scope>NUCLEOTIDE SEQUENCE [LARGE SCALE GENOMIC DNA]</scope>
    <source>
        <tissue evidence="1">Roots</tissue>
    </source>
</reference>
<gene>
    <name evidence="1" type="ORF">SAY87_018150</name>
</gene>
<comment type="caution">
    <text evidence="1">The sequence shown here is derived from an EMBL/GenBank/DDBJ whole genome shotgun (WGS) entry which is preliminary data.</text>
</comment>
<evidence type="ECO:0000313" key="2">
    <source>
        <dbReference type="Proteomes" id="UP001345219"/>
    </source>
</evidence>
<name>A0AAN7QWR2_9MYRT</name>
<keyword evidence="2" id="KW-1185">Reference proteome</keyword>